<dbReference type="GO" id="GO:0009166">
    <property type="term" value="P:nucleotide catabolic process"/>
    <property type="evidence" value="ECO:0007669"/>
    <property type="project" value="InterPro"/>
</dbReference>
<dbReference type="OrthoDB" id="7722975at2759"/>
<evidence type="ECO:0000259" key="2">
    <source>
        <dbReference type="Pfam" id="PF00149"/>
    </source>
</evidence>
<dbReference type="VEuPathDB" id="FungiDB:TREMEDRAFT_33515"/>
<dbReference type="Pfam" id="PF21953">
    <property type="entry name" value="NadN_nucleosid_C"/>
    <property type="match status" value="1"/>
</dbReference>
<evidence type="ECO:0000313" key="5">
    <source>
        <dbReference type="Proteomes" id="UP000289152"/>
    </source>
</evidence>
<dbReference type="Gene3D" id="3.90.780.10">
    <property type="entry name" value="5'-Nucleotidase, C-terminal domain"/>
    <property type="match status" value="1"/>
</dbReference>
<dbReference type="InParanoid" id="A0A4Q1BQ52"/>
<dbReference type="AlphaFoldDB" id="A0A4Q1BQ52"/>
<dbReference type="PANTHER" id="PTHR11575">
    <property type="entry name" value="5'-NUCLEOTIDASE-RELATED"/>
    <property type="match status" value="1"/>
</dbReference>
<dbReference type="EMBL" id="SDIL01000023">
    <property type="protein sequence ID" value="RXK40049.1"/>
    <property type="molecule type" value="Genomic_DNA"/>
</dbReference>
<feature type="domain" description="Putative 5'-nucleotidase C-terminal" evidence="3">
    <location>
        <begin position="373"/>
        <end position="574"/>
    </location>
</feature>
<evidence type="ECO:0000259" key="3">
    <source>
        <dbReference type="Pfam" id="PF21953"/>
    </source>
</evidence>
<dbReference type="Proteomes" id="UP000289152">
    <property type="component" value="Unassembled WGS sequence"/>
</dbReference>
<dbReference type="PIRSF" id="PIRSF017316">
    <property type="entry name" value="Pesterase_C1039"/>
    <property type="match status" value="1"/>
</dbReference>
<dbReference type="InterPro" id="IPR006179">
    <property type="entry name" value="5_nucleotidase/apyrase"/>
</dbReference>
<dbReference type="FunCoup" id="A0A4Q1BQ52">
    <property type="interactions" value="175"/>
</dbReference>
<feature type="chain" id="PRO_5020863074" evidence="1">
    <location>
        <begin position="19"/>
        <end position="617"/>
    </location>
</feature>
<dbReference type="GO" id="GO:0016787">
    <property type="term" value="F:hydrolase activity"/>
    <property type="evidence" value="ECO:0007669"/>
    <property type="project" value="InterPro"/>
</dbReference>
<dbReference type="InterPro" id="IPR029052">
    <property type="entry name" value="Metallo-depent_PP-like"/>
</dbReference>
<evidence type="ECO:0000256" key="1">
    <source>
        <dbReference type="SAM" id="SignalP"/>
    </source>
</evidence>
<comment type="caution">
    <text evidence="4">The sequence shown here is derived from an EMBL/GenBank/DDBJ whole genome shotgun (WGS) entry which is preliminary data.</text>
</comment>
<proteinExistence type="predicted"/>
<dbReference type="Pfam" id="PF00149">
    <property type="entry name" value="Metallophos"/>
    <property type="match status" value="1"/>
</dbReference>
<keyword evidence="5" id="KW-1185">Reference proteome</keyword>
<dbReference type="SUPFAM" id="SSF55816">
    <property type="entry name" value="5'-nucleotidase (syn. UDP-sugar hydrolase), C-terminal domain"/>
    <property type="match status" value="1"/>
</dbReference>
<dbReference type="STRING" id="5217.A0A4Q1BQ52"/>
<dbReference type="InterPro" id="IPR004843">
    <property type="entry name" value="Calcineurin-like_PHP"/>
</dbReference>
<reference evidence="4 5" key="1">
    <citation type="submission" date="2016-06" db="EMBL/GenBank/DDBJ databases">
        <title>Evolution of pathogenesis and genome organization in the Tremellales.</title>
        <authorList>
            <person name="Cuomo C."/>
            <person name="Litvintseva A."/>
            <person name="Heitman J."/>
            <person name="Chen Y."/>
            <person name="Sun S."/>
            <person name="Springer D."/>
            <person name="Dromer F."/>
            <person name="Young S."/>
            <person name="Zeng Q."/>
            <person name="Chapman S."/>
            <person name="Gujja S."/>
            <person name="Saif S."/>
            <person name="Birren B."/>
        </authorList>
    </citation>
    <scope>NUCLEOTIDE SEQUENCE [LARGE SCALE GENOMIC DNA]</scope>
    <source>
        <strain evidence="4 5">ATCC 28783</strain>
    </source>
</reference>
<dbReference type="GO" id="GO:0005829">
    <property type="term" value="C:cytosol"/>
    <property type="evidence" value="ECO:0007669"/>
    <property type="project" value="TreeGrafter"/>
</dbReference>
<dbReference type="PANTHER" id="PTHR11575:SF22">
    <property type="entry name" value="ADL392WP"/>
    <property type="match status" value="1"/>
</dbReference>
<feature type="signal peptide" evidence="1">
    <location>
        <begin position="1"/>
        <end position="18"/>
    </location>
</feature>
<sequence length="617" mass="69805">MVTRIVQAALALLRVTDFWYSPTHTPQWQQQPIPHPPTPTRPLEWRDVNFLSISDTHGWLLGHQHQTWPEPNYSAGYGSFASFVIHMREEARRKGVDLLLIDAGDHHDGSGLVSSSPQSAARADEIFAMLPYDVMTIGNHELYKYSVAKQLYDQRDMWGARYLTSNVNITIEEDGEVVSVPIGERVAKFTTDMGNRVTAFGVIFDFKAHGRNITIQHPEFLAKETWFLEAIEDTPDYFVLAGHMPARGDESAQFGPVYQAVRHRHPHVPIYIFGGHTHMRDCVQFDNRSIAVVPGRYMETVAFTSSTLPDQNDTHTALNVSRRYLDASRQSFEYHSGHSVHFDTPLGIDVILSLLHLAGEYNISQPLALAPQDFFLSRYNPADKKSLLRLYGEEVLPTALTDEKRKGPRVIIANAGSVRFDLFQGRFDKNDELTVSPFDNDFVYTRLPAGLAKRIHEEMERAGASKLLPSSPGYIEAGVEDTYNAWMSEQWSSFLFQHIKGGGTEQTALNSVSENTPTMGYVTHDACPGKGDDIEHVPVPHFDNQPDFVSSTFPMMNDEEEIDVVVMSFSLDDFLTAVHTLDPNFNLTEKDFKPYAEYVTVKDVFGIYARKKWKHED</sequence>
<accession>A0A4Q1BQ52</accession>
<feature type="domain" description="Calcineurin-like phosphoesterase" evidence="2">
    <location>
        <begin position="50"/>
        <end position="279"/>
    </location>
</feature>
<dbReference type="Gene3D" id="3.60.21.10">
    <property type="match status" value="1"/>
</dbReference>
<name>A0A4Q1BQ52_TREME</name>
<organism evidence="4 5">
    <name type="scientific">Tremella mesenterica</name>
    <name type="common">Jelly fungus</name>
    <dbReference type="NCBI Taxonomy" id="5217"/>
    <lineage>
        <taxon>Eukaryota</taxon>
        <taxon>Fungi</taxon>
        <taxon>Dikarya</taxon>
        <taxon>Basidiomycota</taxon>
        <taxon>Agaricomycotina</taxon>
        <taxon>Tremellomycetes</taxon>
        <taxon>Tremellales</taxon>
        <taxon>Tremellaceae</taxon>
        <taxon>Tremella</taxon>
    </lineage>
</organism>
<gene>
    <name evidence="4" type="ORF">M231_02689</name>
</gene>
<dbReference type="InterPro" id="IPR014485">
    <property type="entry name" value="Pesterase_C1039"/>
</dbReference>
<dbReference type="InterPro" id="IPR036907">
    <property type="entry name" value="5'-Nucleotdase_C_sf"/>
</dbReference>
<protein>
    <submittedName>
        <fullName evidence="4">Uncharacterized protein</fullName>
    </submittedName>
</protein>
<evidence type="ECO:0000313" key="4">
    <source>
        <dbReference type="EMBL" id="RXK40049.1"/>
    </source>
</evidence>
<keyword evidence="1" id="KW-0732">Signal</keyword>
<dbReference type="SUPFAM" id="SSF56300">
    <property type="entry name" value="Metallo-dependent phosphatases"/>
    <property type="match status" value="1"/>
</dbReference>
<dbReference type="InterPro" id="IPR053828">
    <property type="entry name" value="Nucleosidase_C"/>
</dbReference>